<dbReference type="EMBL" id="LVYI01000002">
    <property type="protein sequence ID" value="OAP63732.1"/>
    <property type="molecule type" value="Genomic_DNA"/>
</dbReference>
<accession>A0A178ZVK2</accession>
<name>A0A178ZVK2_9EURO</name>
<dbReference type="GeneID" id="30007129"/>
<sequence>MGETPSLIDNNIFISSFFLITVTVFFSFINRFFSTKSFFRANKLVLLLGTTAGAVWLHSLLSSDTPSSCLATTMEVKMKGWPQATALYLTVILCFLAGPLNAGPLQGNHRTKGHVSVVSNWRHTPTSHHGYHGPTLSASKEVAAHPSHDMVSSLASVNHVSALGRRDGDDDGEDKAHHNWALVCDNREWTTMCQGSGYYCTSSGKLKNKGRDLLCSMICTCENLVPAPKPCVINNKGSKACAVANNLVLDATTGEIIGNVSDASILPNGAMDFTTAIARRDTELSHDYALVCHDRVLTGLCQSSEHSYFCNGLRTVNHKGQAEIACETHCTCVNIAPKPCLLGGVVPVACGFKDGMVFDTIDGTVIGNLTDAQVLGNGSLSFPQTNALVKRHDYGLVCYDRENTAWCGSTYEYYCTARGALVSNSAGDYWCEHNCDCINLKPQIACFPNAALLTSCLLKGKMVYADNGTLLGNVSDAYVYANGTLDFRKAVTRDLTMVSSDSNQIICKTQQSSQVSPFDGGLVYDKNLTTFCATHGYFCASDPARARLDLTLQPGSKDITECDAGCECPTETWKRQAIEQELSQPSPTPIGVTIQDLLLGCSSNDGLTQDSWSFNETLTEYCKSHGYDCAIEPGPVYVLQHPKNAVDVCQVGCACPPSPRRLLSARANAEPRADDMGTVPTTNSFDPFGMTCSLSRSRSNESFTRHCQQEGYSCVTMMGTVLRTLSHNGTENHECTHNCQCRNPFGLDDRSGQVGMSVTEDETPDSTAVAPPSGVPSQSSSPFALNCGNVADGPGFCQSSDLGYFCGYNMTVMRTTTVQNQGVTWCDYYCSCIFKNPVACVNEWNVPFCREMPDGTVRDASNMQVVLAYIQDVVILPNNSILLDRGQDGGFPFVAAMHGAQEPGRNDSSSDSGDSPRWTDWPMNGTANSWWNRTGRADD</sequence>
<evidence type="ECO:0000313" key="4">
    <source>
        <dbReference type="Proteomes" id="UP000078343"/>
    </source>
</evidence>
<comment type="caution">
    <text evidence="3">The sequence shown here is derived from an EMBL/GenBank/DDBJ whole genome shotgun (WGS) entry which is preliminary data.</text>
</comment>
<keyword evidence="2" id="KW-1133">Transmembrane helix</keyword>
<feature type="transmembrane region" description="Helical" evidence="2">
    <location>
        <begin position="12"/>
        <end position="32"/>
    </location>
</feature>
<keyword evidence="2" id="KW-0472">Membrane</keyword>
<feature type="region of interest" description="Disordered" evidence="1">
    <location>
        <begin position="752"/>
        <end position="775"/>
    </location>
</feature>
<feature type="transmembrane region" description="Helical" evidence="2">
    <location>
        <begin position="44"/>
        <end position="61"/>
    </location>
</feature>
<evidence type="ECO:0000256" key="2">
    <source>
        <dbReference type="SAM" id="Phobius"/>
    </source>
</evidence>
<keyword evidence="4" id="KW-1185">Reference proteome</keyword>
<reference evidence="3 4" key="1">
    <citation type="submission" date="2016-04" db="EMBL/GenBank/DDBJ databases">
        <title>Draft genome of Fonsecaea erecta CBS 125763.</title>
        <authorList>
            <person name="Weiss V.A."/>
            <person name="Vicente V.A."/>
            <person name="Raittz R.T."/>
            <person name="Moreno L.F."/>
            <person name="De Souza E.M."/>
            <person name="Pedrosa F.O."/>
            <person name="Steffens M.B."/>
            <person name="Faoro H."/>
            <person name="Tadra-Sfeir M.Z."/>
            <person name="Najafzadeh M.J."/>
            <person name="Felipe M.S."/>
            <person name="Teixeira M."/>
            <person name="Sun J."/>
            <person name="Xi L."/>
            <person name="Gomes R."/>
            <person name="De Azevedo C.M."/>
            <person name="Salgado C.G."/>
            <person name="Da Silva M.B."/>
            <person name="Nascimento M.F."/>
            <person name="Queiroz-Telles F."/>
            <person name="Attili D.S."/>
            <person name="Gorbushina A."/>
        </authorList>
    </citation>
    <scope>NUCLEOTIDE SEQUENCE [LARGE SCALE GENOMIC DNA]</scope>
    <source>
        <strain evidence="3 4">CBS 125763</strain>
    </source>
</reference>
<organism evidence="3 4">
    <name type="scientific">Fonsecaea erecta</name>
    <dbReference type="NCBI Taxonomy" id="1367422"/>
    <lineage>
        <taxon>Eukaryota</taxon>
        <taxon>Fungi</taxon>
        <taxon>Dikarya</taxon>
        <taxon>Ascomycota</taxon>
        <taxon>Pezizomycotina</taxon>
        <taxon>Eurotiomycetes</taxon>
        <taxon>Chaetothyriomycetidae</taxon>
        <taxon>Chaetothyriales</taxon>
        <taxon>Herpotrichiellaceae</taxon>
        <taxon>Fonsecaea</taxon>
    </lineage>
</organism>
<dbReference type="RefSeq" id="XP_018697099.1">
    <property type="nucleotide sequence ID" value="XM_018834475.1"/>
</dbReference>
<proteinExistence type="predicted"/>
<dbReference type="OrthoDB" id="4126938at2759"/>
<feature type="region of interest" description="Disordered" evidence="1">
    <location>
        <begin position="900"/>
        <end position="939"/>
    </location>
</feature>
<protein>
    <submittedName>
        <fullName evidence="3">Uncharacterized protein</fullName>
    </submittedName>
</protein>
<dbReference type="Proteomes" id="UP000078343">
    <property type="component" value="Unassembled WGS sequence"/>
</dbReference>
<gene>
    <name evidence="3" type="ORF">AYL99_02959</name>
</gene>
<feature type="transmembrane region" description="Helical" evidence="2">
    <location>
        <begin position="81"/>
        <end position="102"/>
    </location>
</feature>
<dbReference type="AlphaFoldDB" id="A0A178ZVK2"/>
<keyword evidence="2" id="KW-0812">Transmembrane</keyword>
<evidence type="ECO:0000313" key="3">
    <source>
        <dbReference type="EMBL" id="OAP63732.1"/>
    </source>
</evidence>
<evidence type="ECO:0000256" key="1">
    <source>
        <dbReference type="SAM" id="MobiDB-lite"/>
    </source>
</evidence>